<keyword evidence="3" id="KW-1185">Reference proteome</keyword>
<keyword evidence="1" id="KW-0472">Membrane</keyword>
<dbReference type="AlphaFoldDB" id="A0A0A0LCZ0"/>
<gene>
    <name evidence="2" type="ORF">Csa_3G669620</name>
</gene>
<evidence type="ECO:0000313" key="3">
    <source>
        <dbReference type="Proteomes" id="UP000029981"/>
    </source>
</evidence>
<keyword evidence="1" id="KW-1133">Transmembrane helix</keyword>
<dbReference type="EMBL" id="CM002924">
    <property type="protein sequence ID" value="KGN58542.1"/>
    <property type="molecule type" value="Genomic_DNA"/>
</dbReference>
<dbReference type="Proteomes" id="UP000029981">
    <property type="component" value="Chromosome 3"/>
</dbReference>
<protein>
    <submittedName>
        <fullName evidence="2">Uncharacterized protein</fullName>
    </submittedName>
</protein>
<evidence type="ECO:0000256" key="1">
    <source>
        <dbReference type="SAM" id="Phobius"/>
    </source>
</evidence>
<evidence type="ECO:0000313" key="2">
    <source>
        <dbReference type="EMBL" id="KGN58542.1"/>
    </source>
</evidence>
<reference evidence="2 3" key="3">
    <citation type="journal article" date="2010" name="BMC Genomics">
        <title>Transcriptome sequencing and comparative analysis of cucumber flowers with different sex types.</title>
        <authorList>
            <person name="Guo S."/>
            <person name="Zheng Y."/>
            <person name="Joung J.G."/>
            <person name="Liu S."/>
            <person name="Zhang Z."/>
            <person name="Crasta O.R."/>
            <person name="Sobral B.W."/>
            <person name="Xu Y."/>
            <person name="Huang S."/>
            <person name="Fei Z."/>
        </authorList>
    </citation>
    <scope>NUCLEOTIDE SEQUENCE [LARGE SCALE GENOMIC DNA]</scope>
    <source>
        <strain evidence="3">cv. 9930</strain>
    </source>
</reference>
<reference evidence="2 3" key="1">
    <citation type="journal article" date="2009" name="Nat. Genet.">
        <title>The genome of the cucumber, Cucumis sativus L.</title>
        <authorList>
            <person name="Huang S."/>
            <person name="Li R."/>
            <person name="Zhang Z."/>
            <person name="Li L."/>
            <person name="Gu X."/>
            <person name="Fan W."/>
            <person name="Lucas W.J."/>
            <person name="Wang X."/>
            <person name="Xie B."/>
            <person name="Ni P."/>
            <person name="Ren Y."/>
            <person name="Zhu H."/>
            <person name="Li J."/>
            <person name="Lin K."/>
            <person name="Jin W."/>
            <person name="Fei Z."/>
            <person name="Li G."/>
            <person name="Staub J."/>
            <person name="Kilian A."/>
            <person name="van der Vossen E.A."/>
            <person name="Wu Y."/>
            <person name="Guo J."/>
            <person name="He J."/>
            <person name="Jia Z."/>
            <person name="Ren Y."/>
            <person name="Tian G."/>
            <person name="Lu Y."/>
            <person name="Ruan J."/>
            <person name="Qian W."/>
            <person name="Wang M."/>
            <person name="Huang Q."/>
            <person name="Li B."/>
            <person name="Xuan Z."/>
            <person name="Cao J."/>
            <person name="Asan"/>
            <person name="Wu Z."/>
            <person name="Zhang J."/>
            <person name="Cai Q."/>
            <person name="Bai Y."/>
            <person name="Zhao B."/>
            <person name="Han Y."/>
            <person name="Li Y."/>
            <person name="Li X."/>
            <person name="Wang S."/>
            <person name="Shi Q."/>
            <person name="Liu S."/>
            <person name="Cho W.K."/>
            <person name="Kim J.Y."/>
            <person name="Xu Y."/>
            <person name="Heller-Uszynska K."/>
            <person name="Miao H."/>
            <person name="Cheng Z."/>
            <person name="Zhang S."/>
            <person name="Wu J."/>
            <person name="Yang Y."/>
            <person name="Kang H."/>
            <person name="Li M."/>
            <person name="Liang H."/>
            <person name="Ren X."/>
            <person name="Shi Z."/>
            <person name="Wen M."/>
            <person name="Jian M."/>
            <person name="Yang H."/>
            <person name="Zhang G."/>
            <person name="Yang Z."/>
            <person name="Chen R."/>
            <person name="Liu S."/>
            <person name="Li J."/>
            <person name="Ma L."/>
            <person name="Liu H."/>
            <person name="Zhou Y."/>
            <person name="Zhao J."/>
            <person name="Fang X."/>
            <person name="Li G."/>
            <person name="Fang L."/>
            <person name="Li Y."/>
            <person name="Liu D."/>
            <person name="Zheng H."/>
            <person name="Zhang Y."/>
            <person name="Qin N."/>
            <person name="Li Z."/>
            <person name="Yang G."/>
            <person name="Yang S."/>
            <person name="Bolund L."/>
            <person name="Kristiansen K."/>
            <person name="Zheng H."/>
            <person name="Li S."/>
            <person name="Zhang X."/>
            <person name="Yang H."/>
            <person name="Wang J."/>
            <person name="Sun R."/>
            <person name="Zhang B."/>
            <person name="Jiang S."/>
            <person name="Wang J."/>
            <person name="Du Y."/>
            <person name="Li S."/>
        </authorList>
    </citation>
    <scope>NUCLEOTIDE SEQUENCE [LARGE SCALE GENOMIC DNA]</scope>
    <source>
        <strain evidence="3">cv. 9930</strain>
    </source>
</reference>
<accession>A0A0A0LCZ0</accession>
<proteinExistence type="predicted"/>
<name>A0A0A0LCZ0_CUCSA</name>
<dbReference type="Gramene" id="KGN58542">
    <property type="protein sequence ID" value="KGN58542"/>
    <property type="gene ID" value="Csa_3G669620"/>
</dbReference>
<keyword evidence="1" id="KW-0812">Transmembrane</keyword>
<reference evidence="2 3" key="4">
    <citation type="journal article" date="2011" name="BMC Genomics">
        <title>RNA-Seq improves annotation of protein-coding genes in the cucumber genome.</title>
        <authorList>
            <person name="Li Z."/>
            <person name="Zhang Z."/>
            <person name="Yan P."/>
            <person name="Huang S."/>
            <person name="Fei Z."/>
            <person name="Lin K."/>
        </authorList>
    </citation>
    <scope>NUCLEOTIDE SEQUENCE [LARGE SCALE GENOMIC DNA]</scope>
    <source>
        <strain evidence="3">cv. 9930</strain>
    </source>
</reference>
<feature type="transmembrane region" description="Helical" evidence="1">
    <location>
        <begin position="72"/>
        <end position="92"/>
    </location>
</feature>
<reference evidence="2 3" key="2">
    <citation type="journal article" date="2009" name="PLoS ONE">
        <title>An integrated genetic and cytogenetic map of the cucumber genome.</title>
        <authorList>
            <person name="Ren Y."/>
            <person name="Zhang Z."/>
            <person name="Liu J."/>
            <person name="Staub J.E."/>
            <person name="Han Y."/>
            <person name="Cheng Z."/>
            <person name="Li X."/>
            <person name="Lu J."/>
            <person name="Miao H."/>
            <person name="Kang H."/>
            <person name="Xie B."/>
            <person name="Gu X."/>
            <person name="Wang X."/>
            <person name="Du Y."/>
            <person name="Jin W."/>
            <person name="Huang S."/>
        </authorList>
    </citation>
    <scope>NUCLEOTIDE SEQUENCE [LARGE SCALE GENOMIC DNA]</scope>
    <source>
        <strain evidence="3">cv. 9930</strain>
    </source>
</reference>
<sequence>MAPLSSARITFLTNSRAPRRFSHQGLLWMASCSNNVEHCNARSLNKLLLLVQPQHCGLPQGHRDNLNLLSQMTYQTIVLVSFSFIVSLILGFTC</sequence>
<organism evidence="2 3">
    <name type="scientific">Cucumis sativus</name>
    <name type="common">Cucumber</name>
    <dbReference type="NCBI Taxonomy" id="3659"/>
    <lineage>
        <taxon>Eukaryota</taxon>
        <taxon>Viridiplantae</taxon>
        <taxon>Streptophyta</taxon>
        <taxon>Embryophyta</taxon>
        <taxon>Tracheophyta</taxon>
        <taxon>Spermatophyta</taxon>
        <taxon>Magnoliopsida</taxon>
        <taxon>eudicotyledons</taxon>
        <taxon>Gunneridae</taxon>
        <taxon>Pentapetalae</taxon>
        <taxon>rosids</taxon>
        <taxon>fabids</taxon>
        <taxon>Cucurbitales</taxon>
        <taxon>Cucurbitaceae</taxon>
        <taxon>Benincaseae</taxon>
        <taxon>Cucumis</taxon>
    </lineage>
</organism>